<evidence type="ECO:0000313" key="3">
    <source>
        <dbReference type="Proteomes" id="UP001212997"/>
    </source>
</evidence>
<feature type="transmembrane region" description="Helical" evidence="1">
    <location>
        <begin position="340"/>
        <end position="357"/>
    </location>
</feature>
<feature type="transmembrane region" description="Helical" evidence="1">
    <location>
        <begin position="397"/>
        <end position="416"/>
    </location>
</feature>
<keyword evidence="1" id="KW-0472">Membrane</keyword>
<proteinExistence type="predicted"/>
<dbReference type="EMBL" id="JANAWD010000174">
    <property type="protein sequence ID" value="KAJ3484847.1"/>
    <property type="molecule type" value="Genomic_DNA"/>
</dbReference>
<keyword evidence="1" id="KW-1133">Transmembrane helix</keyword>
<keyword evidence="1" id="KW-0812">Transmembrane</keyword>
<organism evidence="2 3">
    <name type="scientific">Meripilus lineatus</name>
    <dbReference type="NCBI Taxonomy" id="2056292"/>
    <lineage>
        <taxon>Eukaryota</taxon>
        <taxon>Fungi</taxon>
        <taxon>Dikarya</taxon>
        <taxon>Basidiomycota</taxon>
        <taxon>Agaricomycotina</taxon>
        <taxon>Agaricomycetes</taxon>
        <taxon>Polyporales</taxon>
        <taxon>Meripilaceae</taxon>
        <taxon>Meripilus</taxon>
    </lineage>
</organism>
<accession>A0AAD5YJ77</accession>
<feature type="transmembrane region" description="Helical" evidence="1">
    <location>
        <begin position="428"/>
        <end position="447"/>
    </location>
</feature>
<name>A0AAD5YJ77_9APHY</name>
<sequence>MLCPITPAATLRYKNKSLSPGNYVDDIQPGSLFKHVNRDTVPAPWLPCPHPEGSLYFIHKGAPSIVSDADLGVDGSQELINYWTGIACDKAKGLGIPLSDSTELYLRMDAGKCNYYFADHEYQIIFWLDPVAVDDLNLEACASSPSHLQSGLRELYWLHVEQFPAHPATKLSLGMDKLMEHYIYAKADTLTSNASVMPHSSDKYERLLSLLQTAQGLGTADSSSVKWFIAREWSQYYRTVFFNRLGEVGCRLDRGQLILETCDISETWWFYTISLIFFGIPKGYYNRLCAVWRDNLVDVRDWEPFLEYMLGDWKQSKYTGYALLTFNALVRPSYYKELNSLATIVSFACVISAVLTARKHDGLRNQTIDSAAQYLVESHKDSTGHQMQAIKLSIPRVMASWGITLTGLSIAAGLLTEALWTDPWSITAIIYVLAFLACSLYVTVAGVKGLCSFCRTNTEGYDMETKDCFV</sequence>
<evidence type="ECO:0000256" key="1">
    <source>
        <dbReference type="SAM" id="Phobius"/>
    </source>
</evidence>
<evidence type="ECO:0000313" key="2">
    <source>
        <dbReference type="EMBL" id="KAJ3484847.1"/>
    </source>
</evidence>
<dbReference type="Proteomes" id="UP001212997">
    <property type="component" value="Unassembled WGS sequence"/>
</dbReference>
<keyword evidence="3" id="KW-1185">Reference proteome</keyword>
<gene>
    <name evidence="2" type="ORF">NLI96_g5379</name>
</gene>
<comment type="caution">
    <text evidence="2">The sequence shown here is derived from an EMBL/GenBank/DDBJ whole genome shotgun (WGS) entry which is preliminary data.</text>
</comment>
<protein>
    <submittedName>
        <fullName evidence="2">Uncharacterized protein</fullName>
    </submittedName>
</protein>
<dbReference type="AlphaFoldDB" id="A0AAD5YJ77"/>
<reference evidence="2" key="1">
    <citation type="submission" date="2022-07" db="EMBL/GenBank/DDBJ databases">
        <title>Genome Sequence of Physisporinus lineatus.</title>
        <authorList>
            <person name="Buettner E."/>
        </authorList>
    </citation>
    <scope>NUCLEOTIDE SEQUENCE</scope>
    <source>
        <strain evidence="2">VT162</strain>
    </source>
</reference>